<comment type="caution">
    <text evidence="2">The sequence shown here is derived from an EMBL/GenBank/DDBJ whole genome shotgun (WGS) entry which is preliminary data.</text>
</comment>
<proteinExistence type="predicted"/>
<dbReference type="InterPro" id="IPR036869">
    <property type="entry name" value="J_dom_sf"/>
</dbReference>
<dbReference type="RefSeq" id="WP_193868603.1">
    <property type="nucleotide sequence ID" value="NZ_JADEWU010000010.1"/>
</dbReference>
<dbReference type="EMBL" id="JADEWU010000010">
    <property type="protein sequence ID" value="MBE9142987.1"/>
    <property type="molecule type" value="Genomic_DNA"/>
</dbReference>
<evidence type="ECO:0000313" key="2">
    <source>
        <dbReference type="EMBL" id="MBE9142987.1"/>
    </source>
</evidence>
<dbReference type="Proteomes" id="UP000640725">
    <property type="component" value="Unassembled WGS sequence"/>
</dbReference>
<dbReference type="SUPFAM" id="SSF46565">
    <property type="entry name" value="Chaperone J-domain"/>
    <property type="match status" value="1"/>
</dbReference>
<reference evidence="2 3" key="1">
    <citation type="submission" date="2020-10" db="EMBL/GenBank/DDBJ databases">
        <authorList>
            <person name="Castelo-Branco R."/>
            <person name="Eusebio N."/>
            <person name="Adriana R."/>
            <person name="Vieira A."/>
            <person name="Brugerolle De Fraissinette N."/>
            <person name="Rezende De Castro R."/>
            <person name="Schneider M.P."/>
            <person name="Vasconcelos V."/>
            <person name="Leao P.N."/>
        </authorList>
    </citation>
    <scope>NUCLEOTIDE SEQUENCE [LARGE SCALE GENOMIC DNA]</scope>
    <source>
        <strain evidence="2 3">LEGE 06226</strain>
    </source>
</reference>
<organism evidence="2 3">
    <name type="scientific">Planktothrix mougeotii LEGE 06226</name>
    <dbReference type="NCBI Taxonomy" id="1828728"/>
    <lineage>
        <taxon>Bacteria</taxon>
        <taxon>Bacillati</taxon>
        <taxon>Cyanobacteriota</taxon>
        <taxon>Cyanophyceae</taxon>
        <taxon>Oscillatoriophycideae</taxon>
        <taxon>Oscillatoriales</taxon>
        <taxon>Microcoleaceae</taxon>
        <taxon>Planktothrix</taxon>
    </lineage>
</organism>
<feature type="domain" description="J" evidence="1">
    <location>
        <begin position="129"/>
        <end position="184"/>
    </location>
</feature>
<accession>A0ABR9U964</accession>
<evidence type="ECO:0000313" key="3">
    <source>
        <dbReference type="Proteomes" id="UP000640725"/>
    </source>
</evidence>
<keyword evidence="3" id="KW-1185">Reference proteome</keyword>
<dbReference type="CDD" id="cd06257">
    <property type="entry name" value="DnaJ"/>
    <property type="match status" value="1"/>
</dbReference>
<protein>
    <submittedName>
        <fullName evidence="2">J domain-containing protein</fullName>
    </submittedName>
</protein>
<dbReference type="Pfam" id="PF00226">
    <property type="entry name" value="DnaJ"/>
    <property type="match status" value="1"/>
</dbReference>
<name>A0ABR9U964_9CYAN</name>
<dbReference type="InterPro" id="IPR001623">
    <property type="entry name" value="DnaJ_domain"/>
</dbReference>
<sequence>MATAVINPRVKDEIARLSQSQNVDPKVLEQFANFVIQENYILKNKRSTQELSISAVKQAVYHYFKVKNTQELKKSGLFRMSTDGMDTLDFRLASTWKMLYRKFVGVLPNEKNQEGYGCINGINIFDYFKPWRVFGLNPKIATKEDIKKAYYNLAKIYHPDNPTTGDRKIFEQIDIMYQSIIEVF</sequence>
<dbReference type="Gene3D" id="1.10.287.110">
    <property type="entry name" value="DnaJ domain"/>
    <property type="match status" value="1"/>
</dbReference>
<gene>
    <name evidence="2" type="ORF">IQ236_07095</name>
</gene>
<evidence type="ECO:0000259" key="1">
    <source>
        <dbReference type="PROSITE" id="PS50076"/>
    </source>
</evidence>
<dbReference type="PROSITE" id="PS50076">
    <property type="entry name" value="DNAJ_2"/>
    <property type="match status" value="1"/>
</dbReference>